<dbReference type="FunFam" id="1.10.20.10:FF:000043">
    <property type="entry name" value="Histone H2B"/>
    <property type="match status" value="1"/>
</dbReference>
<sequence length="216" mass="24443">MGPRRSGRLVGSVVKETKVVEETVKVVADVDDLSSLEPSAISAGIIREIPVVEIKESKTPQKKVEPEAAPFPLEKKQKGIEAKEVEEKEQKGHVDQKKERKPQELNRRRKRLRRNEEGGVGAYRSYVYKVLKQVHPELGISSKAMDVLNGFMGDMFERLAEEAATLQKHTGRRTLSSREIQMAVRLVLPGELGKHAISEGSKAITNYYRYPEKKRR</sequence>
<dbReference type="GO" id="GO:0030527">
    <property type="term" value="F:structural constituent of chromatin"/>
    <property type="evidence" value="ECO:0007669"/>
    <property type="project" value="InterPro"/>
</dbReference>
<feature type="domain" description="Core Histone H2A/H2B/H3" evidence="4">
    <location>
        <begin position="109"/>
        <end position="186"/>
    </location>
</feature>
<evidence type="ECO:0000259" key="4">
    <source>
        <dbReference type="Pfam" id="PF00125"/>
    </source>
</evidence>
<feature type="region of interest" description="Disordered" evidence="3">
    <location>
        <begin position="57"/>
        <end position="113"/>
    </location>
</feature>
<evidence type="ECO:0000256" key="1">
    <source>
        <dbReference type="ARBA" id="ARBA00002001"/>
    </source>
</evidence>
<dbReference type="AlphaFoldDB" id="A0A5K1CYV4"/>
<dbReference type="InterPro" id="IPR000558">
    <property type="entry name" value="Histone_H2B"/>
</dbReference>
<dbReference type="PRINTS" id="PR00621">
    <property type="entry name" value="HISTONEH2B"/>
</dbReference>
<dbReference type="Gene3D" id="1.10.20.10">
    <property type="entry name" value="Histone, subunit A"/>
    <property type="match status" value="1"/>
</dbReference>
<dbReference type="EMBL" id="LR721782">
    <property type="protein sequence ID" value="VVW30423.1"/>
    <property type="molecule type" value="Genomic_DNA"/>
</dbReference>
<feature type="compositionally biased region" description="Basic and acidic residues" evidence="3">
    <location>
        <begin position="57"/>
        <end position="66"/>
    </location>
</feature>
<dbReference type="PANTHER" id="PTHR23428">
    <property type="entry name" value="HISTONE H2B"/>
    <property type="match status" value="1"/>
</dbReference>
<comment type="similarity">
    <text evidence="2">Belongs to the histone H2B family.</text>
</comment>
<dbReference type="InterPro" id="IPR009072">
    <property type="entry name" value="Histone-fold"/>
</dbReference>
<dbReference type="GO" id="GO:0046982">
    <property type="term" value="F:protein heterodimerization activity"/>
    <property type="evidence" value="ECO:0007669"/>
    <property type="project" value="InterPro"/>
</dbReference>
<dbReference type="InterPro" id="IPR007125">
    <property type="entry name" value="H2A/H2B/H3"/>
</dbReference>
<dbReference type="SMART" id="SM00427">
    <property type="entry name" value="H2B"/>
    <property type="match status" value="1"/>
</dbReference>
<protein>
    <recommendedName>
        <fullName evidence="4">Core Histone H2A/H2B/H3 domain-containing protein</fullName>
    </recommendedName>
</protein>
<gene>
    <name evidence="5" type="ORF">NYM_LOCUS17232</name>
</gene>
<dbReference type="GO" id="GO:0000786">
    <property type="term" value="C:nucleosome"/>
    <property type="evidence" value="ECO:0007669"/>
    <property type="project" value="InterPro"/>
</dbReference>
<dbReference type="Gramene" id="NC4G0023990.1">
    <property type="protein sequence ID" value="NC4G0023990.1:cds"/>
    <property type="gene ID" value="NC4G0023990"/>
</dbReference>
<comment type="function">
    <text evidence="1">Core component of nucleosome. Nucleosomes wrap and compact DNA into chromatin, limiting DNA accessibility to the cellular machineries which require DNA as a template. Histones thereby play a central role in transcription regulation, DNA repair, DNA replication and chromosomal stability. DNA accessibility is regulated via a complex set of post-translational modifications of histones, also called histone code, and nucleosome remodeling.</text>
</comment>
<proteinExistence type="inferred from homology"/>
<accession>A0A5K1CYV4</accession>
<reference evidence="5" key="1">
    <citation type="submission" date="2019-09" db="EMBL/GenBank/DDBJ databases">
        <authorList>
            <person name="Zhang L."/>
        </authorList>
    </citation>
    <scope>NUCLEOTIDE SEQUENCE</scope>
</reference>
<dbReference type="OrthoDB" id="1166527at2759"/>
<evidence type="ECO:0000313" key="5">
    <source>
        <dbReference type="EMBL" id="VVW30423.1"/>
    </source>
</evidence>
<feature type="compositionally biased region" description="Basic and acidic residues" evidence="3">
    <location>
        <begin position="73"/>
        <end position="106"/>
    </location>
</feature>
<name>A0A5K1CYV4_9MAGN</name>
<dbReference type="Pfam" id="PF00125">
    <property type="entry name" value="Histone"/>
    <property type="match status" value="1"/>
</dbReference>
<dbReference type="SUPFAM" id="SSF47113">
    <property type="entry name" value="Histone-fold"/>
    <property type="match status" value="1"/>
</dbReference>
<evidence type="ECO:0000256" key="3">
    <source>
        <dbReference type="SAM" id="MobiDB-lite"/>
    </source>
</evidence>
<evidence type="ECO:0000256" key="2">
    <source>
        <dbReference type="ARBA" id="ARBA00006846"/>
    </source>
</evidence>
<dbReference type="GO" id="GO:0003677">
    <property type="term" value="F:DNA binding"/>
    <property type="evidence" value="ECO:0007669"/>
    <property type="project" value="InterPro"/>
</dbReference>
<dbReference type="OMA" id="KDYTGHM"/>
<dbReference type="GO" id="GO:0005634">
    <property type="term" value="C:nucleus"/>
    <property type="evidence" value="ECO:0007669"/>
    <property type="project" value="UniProtKB-ARBA"/>
</dbReference>
<dbReference type="CDD" id="cd22910">
    <property type="entry name" value="HFD_H2B"/>
    <property type="match status" value="1"/>
</dbReference>
<organism evidence="5">
    <name type="scientific">Nymphaea colorata</name>
    <name type="common">pocket water lily</name>
    <dbReference type="NCBI Taxonomy" id="210225"/>
    <lineage>
        <taxon>Eukaryota</taxon>
        <taxon>Viridiplantae</taxon>
        <taxon>Streptophyta</taxon>
        <taxon>Embryophyta</taxon>
        <taxon>Tracheophyta</taxon>
        <taxon>Spermatophyta</taxon>
        <taxon>Magnoliopsida</taxon>
        <taxon>Nymphaeales</taxon>
        <taxon>Nymphaeaceae</taxon>
        <taxon>Nymphaea</taxon>
    </lineage>
</organism>